<protein>
    <submittedName>
        <fullName evidence="2">Uncharacterized protein</fullName>
    </submittedName>
</protein>
<dbReference type="AlphaFoldDB" id="A0A5B7FNQ5"/>
<dbReference type="EMBL" id="VSRR010007482">
    <property type="protein sequence ID" value="MPC46987.1"/>
    <property type="molecule type" value="Genomic_DNA"/>
</dbReference>
<gene>
    <name evidence="2" type="ORF">E2C01_040721</name>
</gene>
<feature type="region of interest" description="Disordered" evidence="1">
    <location>
        <begin position="1"/>
        <end position="59"/>
    </location>
</feature>
<reference evidence="2 3" key="1">
    <citation type="submission" date="2019-05" db="EMBL/GenBank/DDBJ databases">
        <title>Another draft genome of Portunus trituberculatus and its Hox gene families provides insights of decapod evolution.</title>
        <authorList>
            <person name="Jeong J.-H."/>
            <person name="Song I."/>
            <person name="Kim S."/>
            <person name="Choi T."/>
            <person name="Kim D."/>
            <person name="Ryu S."/>
            <person name="Kim W."/>
        </authorList>
    </citation>
    <scope>NUCLEOTIDE SEQUENCE [LARGE SCALE GENOMIC DNA]</scope>
    <source>
        <tissue evidence="2">Muscle</tissue>
    </source>
</reference>
<proteinExistence type="predicted"/>
<name>A0A5B7FNQ5_PORTR</name>
<comment type="caution">
    <text evidence="2">The sequence shown here is derived from an EMBL/GenBank/DDBJ whole genome shotgun (WGS) entry which is preliminary data.</text>
</comment>
<evidence type="ECO:0000313" key="2">
    <source>
        <dbReference type="EMBL" id="MPC46987.1"/>
    </source>
</evidence>
<evidence type="ECO:0000256" key="1">
    <source>
        <dbReference type="SAM" id="MobiDB-lite"/>
    </source>
</evidence>
<evidence type="ECO:0000313" key="3">
    <source>
        <dbReference type="Proteomes" id="UP000324222"/>
    </source>
</evidence>
<keyword evidence="3" id="KW-1185">Reference proteome</keyword>
<accession>A0A5B7FNQ5</accession>
<dbReference type="Proteomes" id="UP000324222">
    <property type="component" value="Unassembled WGS sequence"/>
</dbReference>
<feature type="compositionally biased region" description="Acidic residues" evidence="1">
    <location>
        <begin position="30"/>
        <end position="47"/>
    </location>
</feature>
<organism evidence="2 3">
    <name type="scientific">Portunus trituberculatus</name>
    <name type="common">Swimming crab</name>
    <name type="synonym">Neptunus trituberculatus</name>
    <dbReference type="NCBI Taxonomy" id="210409"/>
    <lineage>
        <taxon>Eukaryota</taxon>
        <taxon>Metazoa</taxon>
        <taxon>Ecdysozoa</taxon>
        <taxon>Arthropoda</taxon>
        <taxon>Crustacea</taxon>
        <taxon>Multicrustacea</taxon>
        <taxon>Malacostraca</taxon>
        <taxon>Eumalacostraca</taxon>
        <taxon>Eucarida</taxon>
        <taxon>Decapoda</taxon>
        <taxon>Pleocyemata</taxon>
        <taxon>Brachyura</taxon>
        <taxon>Eubrachyura</taxon>
        <taxon>Portunoidea</taxon>
        <taxon>Portunidae</taxon>
        <taxon>Portuninae</taxon>
        <taxon>Portunus</taxon>
    </lineage>
</organism>
<sequence>MPDDAPSKDILSLAAASPEKAKLDKQEGNVSEDEEEEMEEVDVEEEKEQEKTTPIKIKM</sequence>